<evidence type="ECO:0000256" key="1">
    <source>
        <dbReference type="SAM" id="MobiDB-lite"/>
    </source>
</evidence>
<dbReference type="Proteomes" id="UP001341840">
    <property type="component" value="Unassembled WGS sequence"/>
</dbReference>
<sequence>MQQPLTDPRRVNLYPVGLRDRRERDVDDKNSDSDSDSDSNEEIDYDTIVYTSYSREPTDEELNEYYRQAYSSKGFDFLCCLRGFLVPVIGGTIHGGIEPYDFTDESDKQQLVIDLAKQAMQFYNEKNNASFEFDHIVREDGTSQV</sequence>
<dbReference type="PANTHER" id="PTHR31228">
    <property type="entry name" value="CYSTATIN/MONELLIN SUPERFAMILY PROTEIN"/>
    <property type="match status" value="1"/>
</dbReference>
<keyword evidence="3" id="KW-1185">Reference proteome</keyword>
<evidence type="ECO:0000313" key="3">
    <source>
        <dbReference type="Proteomes" id="UP001341840"/>
    </source>
</evidence>
<gene>
    <name evidence="2" type="ORF">PIB30_026401</name>
</gene>
<proteinExistence type="predicted"/>
<feature type="region of interest" description="Disordered" evidence="1">
    <location>
        <begin position="1"/>
        <end position="50"/>
    </location>
</feature>
<dbReference type="Gene3D" id="3.10.450.10">
    <property type="match status" value="1"/>
</dbReference>
<feature type="compositionally biased region" description="Basic and acidic residues" evidence="1">
    <location>
        <begin position="18"/>
        <end position="32"/>
    </location>
</feature>
<feature type="compositionally biased region" description="Acidic residues" evidence="1">
    <location>
        <begin position="33"/>
        <end position="45"/>
    </location>
</feature>
<dbReference type="PANTHER" id="PTHR31228:SF22">
    <property type="entry name" value="CYSTATIN_MONELLIN SUPERFAMILY PROTEIN"/>
    <property type="match status" value="1"/>
</dbReference>
<reference evidence="2 3" key="1">
    <citation type="journal article" date="2023" name="Plants (Basel)">
        <title>Bridging the Gap: Combining Genomics and Transcriptomics Approaches to Understand Stylosanthes scabra, an Orphan Legume from the Brazilian Caatinga.</title>
        <authorList>
            <person name="Ferreira-Neto J.R.C."/>
            <person name="da Silva M.D."/>
            <person name="Binneck E."/>
            <person name="de Melo N.F."/>
            <person name="da Silva R.H."/>
            <person name="de Melo A.L.T.M."/>
            <person name="Pandolfi V."/>
            <person name="Bustamante F.O."/>
            <person name="Brasileiro-Vidal A.C."/>
            <person name="Benko-Iseppon A.M."/>
        </authorList>
    </citation>
    <scope>NUCLEOTIDE SEQUENCE [LARGE SCALE GENOMIC DNA]</scope>
    <source>
        <tissue evidence="2">Leaves</tissue>
    </source>
</reference>
<accession>A0ABU6SBQ5</accession>
<evidence type="ECO:0000313" key="2">
    <source>
        <dbReference type="EMBL" id="MED6133208.1"/>
    </source>
</evidence>
<organism evidence="2 3">
    <name type="scientific">Stylosanthes scabra</name>
    <dbReference type="NCBI Taxonomy" id="79078"/>
    <lineage>
        <taxon>Eukaryota</taxon>
        <taxon>Viridiplantae</taxon>
        <taxon>Streptophyta</taxon>
        <taxon>Embryophyta</taxon>
        <taxon>Tracheophyta</taxon>
        <taxon>Spermatophyta</taxon>
        <taxon>Magnoliopsida</taxon>
        <taxon>eudicotyledons</taxon>
        <taxon>Gunneridae</taxon>
        <taxon>Pentapetalae</taxon>
        <taxon>rosids</taxon>
        <taxon>fabids</taxon>
        <taxon>Fabales</taxon>
        <taxon>Fabaceae</taxon>
        <taxon>Papilionoideae</taxon>
        <taxon>50 kb inversion clade</taxon>
        <taxon>dalbergioids sensu lato</taxon>
        <taxon>Dalbergieae</taxon>
        <taxon>Pterocarpus clade</taxon>
        <taxon>Stylosanthes</taxon>
    </lineage>
</organism>
<dbReference type="EMBL" id="JASCZI010060514">
    <property type="protein sequence ID" value="MED6133208.1"/>
    <property type="molecule type" value="Genomic_DNA"/>
</dbReference>
<name>A0ABU6SBQ5_9FABA</name>
<comment type="caution">
    <text evidence="2">The sequence shown here is derived from an EMBL/GenBank/DDBJ whole genome shotgun (WGS) entry which is preliminary data.</text>
</comment>
<protein>
    <submittedName>
        <fullName evidence="2">Uncharacterized protein</fullName>
    </submittedName>
</protein>